<dbReference type="GO" id="GO:0050773">
    <property type="term" value="P:regulation of dendrite development"/>
    <property type="evidence" value="ECO:0007669"/>
    <property type="project" value="TreeGrafter"/>
</dbReference>
<evidence type="ECO:0000256" key="1">
    <source>
        <dbReference type="ARBA" id="ARBA00022737"/>
    </source>
</evidence>
<dbReference type="PANTHER" id="PTHR45656:SF1">
    <property type="entry name" value="SEIZURE PROTEIN 6 HOMOLOG"/>
    <property type="match status" value="1"/>
</dbReference>
<dbReference type="InterPro" id="IPR051277">
    <property type="entry name" value="SEZ6_CSMD_C4BPB_Regulators"/>
</dbReference>
<evidence type="ECO:0000259" key="4">
    <source>
        <dbReference type="PROSITE" id="PS50923"/>
    </source>
</evidence>
<gene>
    <name evidence="5" type="ORF">GSTENG00036667001</name>
</gene>
<dbReference type="GO" id="GO:0060074">
    <property type="term" value="P:synapse maturation"/>
    <property type="evidence" value="ECO:0007669"/>
    <property type="project" value="TreeGrafter"/>
</dbReference>
<dbReference type="PROSITE" id="PS50923">
    <property type="entry name" value="SUSHI"/>
    <property type="match status" value="1"/>
</dbReference>
<comment type="caution">
    <text evidence="3">Lacks conserved residue(s) required for the propagation of feature annotation.</text>
</comment>
<evidence type="ECO:0000256" key="3">
    <source>
        <dbReference type="PROSITE-ProRule" id="PRU00302"/>
    </source>
</evidence>
<comment type="caution">
    <text evidence="5">The sequence shown here is derived from an EMBL/GenBank/DDBJ whole genome shotgun (WGS) entry which is preliminary data.</text>
</comment>
<dbReference type="HOGENOM" id="CLU_011474_3_0_1"/>
<feature type="domain" description="Sushi" evidence="4">
    <location>
        <begin position="6"/>
        <end position="66"/>
    </location>
</feature>
<dbReference type="PANTHER" id="PTHR45656">
    <property type="entry name" value="PROTEIN CBR-CLEC-78"/>
    <property type="match status" value="1"/>
</dbReference>
<dbReference type="GO" id="GO:0043197">
    <property type="term" value="C:dendritic spine"/>
    <property type="evidence" value="ECO:0007669"/>
    <property type="project" value="TreeGrafter"/>
</dbReference>
<feature type="non-terminal residue" evidence="5">
    <location>
        <position position="1"/>
    </location>
</feature>
<proteinExistence type="predicted"/>
<accession>Q4RAX3</accession>
<evidence type="ECO:0000313" key="5">
    <source>
        <dbReference type="EMBL" id="CAG14460.1"/>
    </source>
</evidence>
<dbReference type="CDD" id="cd00033">
    <property type="entry name" value="CCP"/>
    <property type="match status" value="1"/>
</dbReference>
<dbReference type="GO" id="GO:0043025">
    <property type="term" value="C:neuronal cell body"/>
    <property type="evidence" value="ECO:0007669"/>
    <property type="project" value="TreeGrafter"/>
</dbReference>
<sequence>KAFARGMCYEPFVKYGNFSSTDSTYSIGAVVEFSCNPGYTLEQGSVVIECVDSQNPQWNETEPACR</sequence>
<dbReference type="Gene3D" id="2.10.70.10">
    <property type="entry name" value="Complement Module, domain 1"/>
    <property type="match status" value="1"/>
</dbReference>
<organism evidence="5">
    <name type="scientific">Tetraodon nigroviridis</name>
    <name type="common">Spotted green pufferfish</name>
    <name type="synonym">Chelonodon nigroviridis</name>
    <dbReference type="NCBI Taxonomy" id="99883"/>
    <lineage>
        <taxon>Eukaryota</taxon>
        <taxon>Metazoa</taxon>
        <taxon>Chordata</taxon>
        <taxon>Craniata</taxon>
        <taxon>Vertebrata</taxon>
        <taxon>Euteleostomi</taxon>
        <taxon>Actinopterygii</taxon>
        <taxon>Neopterygii</taxon>
        <taxon>Teleostei</taxon>
        <taxon>Neoteleostei</taxon>
        <taxon>Acanthomorphata</taxon>
        <taxon>Eupercaria</taxon>
        <taxon>Tetraodontiformes</taxon>
        <taxon>Tetradontoidea</taxon>
        <taxon>Tetraodontidae</taxon>
        <taxon>Tetraodon</taxon>
    </lineage>
</organism>
<keyword evidence="3" id="KW-0768">Sushi</keyword>
<dbReference type="OrthoDB" id="9935125at2759"/>
<name>Q4RAX3_TETNG</name>
<dbReference type="SUPFAM" id="SSF57535">
    <property type="entry name" value="Complement control module/SCR domain"/>
    <property type="match status" value="1"/>
</dbReference>
<reference evidence="5" key="2">
    <citation type="submission" date="2004-02" db="EMBL/GenBank/DDBJ databases">
        <authorList>
            <consortium name="Genoscope"/>
            <consortium name="Whitehead Institute Centre for Genome Research"/>
        </authorList>
    </citation>
    <scope>NUCLEOTIDE SEQUENCE</scope>
</reference>
<dbReference type="InterPro" id="IPR000436">
    <property type="entry name" value="Sushi_SCR_CCP_dom"/>
</dbReference>
<dbReference type="AlphaFoldDB" id="Q4RAX3"/>
<dbReference type="KEGG" id="tng:GSTEN00036667G001"/>
<feature type="non-terminal residue" evidence="5">
    <location>
        <position position="66"/>
    </location>
</feature>
<dbReference type="EMBL" id="CAAE01022729">
    <property type="protein sequence ID" value="CAG14460.1"/>
    <property type="molecule type" value="Genomic_DNA"/>
</dbReference>
<keyword evidence="1" id="KW-0677">Repeat</keyword>
<protein>
    <submittedName>
        <fullName evidence="5">(spotted green pufferfish) hypothetical protein</fullName>
    </submittedName>
</protein>
<reference evidence="5" key="1">
    <citation type="journal article" date="2004" name="Nature">
        <title>Genome duplication in the teleost fish Tetraodon nigroviridis reveals the early vertebrate proto-karyotype.</title>
        <authorList>
            <person name="Jaillon O."/>
            <person name="Aury J.-M."/>
            <person name="Brunet F."/>
            <person name="Petit J.-L."/>
            <person name="Stange-Thomann N."/>
            <person name="Mauceli E."/>
            <person name="Bouneau L."/>
            <person name="Fischer C."/>
            <person name="Ozouf-Costaz C."/>
            <person name="Bernot A."/>
            <person name="Nicaud S."/>
            <person name="Jaffe D."/>
            <person name="Fisher S."/>
            <person name="Lutfalla G."/>
            <person name="Dossat C."/>
            <person name="Segurens B."/>
            <person name="Dasilva C."/>
            <person name="Salanoubat M."/>
            <person name="Levy M."/>
            <person name="Boudet N."/>
            <person name="Castellano S."/>
            <person name="Anthouard V."/>
            <person name="Jubin C."/>
            <person name="Castelli V."/>
            <person name="Katinka M."/>
            <person name="Vacherie B."/>
            <person name="Biemont C."/>
            <person name="Skalli Z."/>
            <person name="Cattolico L."/>
            <person name="Poulain J."/>
            <person name="De Berardinis V."/>
            <person name="Cruaud C."/>
            <person name="Duprat S."/>
            <person name="Brottier P."/>
            <person name="Coutanceau J.-P."/>
            <person name="Gouzy J."/>
            <person name="Parra G."/>
            <person name="Lardier G."/>
            <person name="Chapple C."/>
            <person name="McKernan K.J."/>
            <person name="McEwan P."/>
            <person name="Bosak S."/>
            <person name="Kellis M."/>
            <person name="Volff J.-N."/>
            <person name="Guigo R."/>
            <person name="Zody M.C."/>
            <person name="Mesirov J."/>
            <person name="Lindblad-Toh K."/>
            <person name="Birren B."/>
            <person name="Nusbaum C."/>
            <person name="Kahn D."/>
            <person name="Robinson-Rechavi M."/>
            <person name="Laudet V."/>
            <person name="Schachter V."/>
            <person name="Quetier F."/>
            <person name="Saurin W."/>
            <person name="Scarpelli C."/>
            <person name="Wincker P."/>
            <person name="Lander E.S."/>
            <person name="Weissenbach J."/>
            <person name="Roest Crollius H."/>
        </authorList>
    </citation>
    <scope>NUCLEOTIDE SEQUENCE [LARGE SCALE GENOMIC DNA]</scope>
</reference>
<dbReference type="InterPro" id="IPR035976">
    <property type="entry name" value="Sushi/SCR/CCP_sf"/>
</dbReference>
<dbReference type="GO" id="GO:0043198">
    <property type="term" value="C:dendritic shaft"/>
    <property type="evidence" value="ECO:0007669"/>
    <property type="project" value="TreeGrafter"/>
</dbReference>
<evidence type="ECO:0000256" key="2">
    <source>
        <dbReference type="ARBA" id="ARBA00023157"/>
    </source>
</evidence>
<keyword evidence="2" id="KW-1015">Disulfide bond</keyword>
<dbReference type="GO" id="GO:0005783">
    <property type="term" value="C:endoplasmic reticulum"/>
    <property type="evidence" value="ECO:0007669"/>
    <property type="project" value="TreeGrafter"/>
</dbReference>
<dbReference type="GO" id="GO:0090036">
    <property type="term" value="P:regulation of protein kinase C signaling"/>
    <property type="evidence" value="ECO:0007669"/>
    <property type="project" value="TreeGrafter"/>
</dbReference>
<dbReference type="Pfam" id="PF00084">
    <property type="entry name" value="Sushi"/>
    <property type="match status" value="1"/>
</dbReference>
<dbReference type="SMART" id="SM00032">
    <property type="entry name" value="CCP"/>
    <property type="match status" value="1"/>
</dbReference>